<proteinExistence type="inferred from homology"/>
<dbReference type="Gene3D" id="1.25.10.10">
    <property type="entry name" value="Leucine-rich Repeat Variant"/>
    <property type="match status" value="2"/>
</dbReference>
<reference evidence="3" key="2">
    <citation type="submission" date="2023-03" db="EMBL/GenBank/DDBJ databases">
        <authorList>
            <person name="Inwood S.N."/>
            <person name="Skelly J.G."/>
            <person name="Guhlin J."/>
            <person name="Harrop T.W.R."/>
            <person name="Goldson S.G."/>
            <person name="Dearden P.K."/>
        </authorList>
    </citation>
    <scope>NUCLEOTIDE SEQUENCE</scope>
    <source>
        <strain evidence="3">Lincoln</strain>
        <tissue evidence="3">Whole body</tissue>
    </source>
</reference>
<sequence length="521" mass="58498">MFVNIVQFNMANVTVTVEWLNNKIDRLNIINDEIEKKDELDLIELKLKSLTTLELDNAASNIDLGRLFSHITSISPDDRQIIDRFCGILNVLFAALSPNEIFQQYSSELIQHLSHHDSAVKKLVLSQFVRMAEEKHPQLLTNVDLLNKIIEKIGDNDIGVAQIAMGIIKKIGSEPNTTNLLYSGLLLRTIAKMVVKNDAASFRIYDVIIHIAKSSEQCLQASINSGLIDSLINMLDNEDILLQLNALDALGDLAVSDGGLKYIEQRELLSNLDRKISRASEDPLSNLLIPGLMKFFGNIAKNHPHNIFTKYPRIIGALFDIIEAADDTVILMNALDTLGHIASTVEGKYALDNLHDAMPSVMRKMKNFISNMPTEVRLRALDSLASILHVDQDNHNNRILLLTKSWFDLLHDDPVSYIVDFCKQPFIDIRLSSMKVLLEVATQYWGQEYIANHPGLMEFLMNRRVESDSQCKIIKYEIIKALTTGDCFDATIMVRLEQYVRAGPLAIDIDTEVATESGGNA</sequence>
<comment type="similarity">
    <text evidence="1">Belongs to the proteasome subunit S5B/HSM3 family.</text>
</comment>
<dbReference type="Proteomes" id="UP001168972">
    <property type="component" value="Unassembled WGS sequence"/>
</dbReference>
<dbReference type="InterPro" id="IPR016024">
    <property type="entry name" value="ARM-type_fold"/>
</dbReference>
<keyword evidence="4" id="KW-1185">Reference proteome</keyword>
<gene>
    <name evidence="3" type="ORF">PV327_005427</name>
</gene>
<dbReference type="PANTHER" id="PTHR13554">
    <property type="entry name" value="26S PROTEASOME NON-ATPASE REGULATORY SUBUNIT 5-RELATED"/>
    <property type="match status" value="1"/>
</dbReference>
<name>A0AA39KZT6_MICHY</name>
<reference evidence="3" key="1">
    <citation type="journal article" date="2023" name="bioRxiv">
        <title>Scaffold-level genome assemblies of two parasitoid biocontrol wasps reveal the parthenogenesis mechanism and an associated novel virus.</title>
        <authorList>
            <person name="Inwood S."/>
            <person name="Skelly J."/>
            <person name="Guhlin J."/>
            <person name="Harrop T."/>
            <person name="Goldson S."/>
            <person name="Dearden P."/>
        </authorList>
    </citation>
    <scope>NUCLEOTIDE SEQUENCE</scope>
    <source>
        <strain evidence="3">Lincoln</strain>
        <tissue evidence="3">Whole body</tissue>
    </source>
</reference>
<organism evidence="3 4">
    <name type="scientific">Microctonus hyperodae</name>
    <name type="common">Parasitoid wasp</name>
    <dbReference type="NCBI Taxonomy" id="165561"/>
    <lineage>
        <taxon>Eukaryota</taxon>
        <taxon>Metazoa</taxon>
        <taxon>Ecdysozoa</taxon>
        <taxon>Arthropoda</taxon>
        <taxon>Hexapoda</taxon>
        <taxon>Insecta</taxon>
        <taxon>Pterygota</taxon>
        <taxon>Neoptera</taxon>
        <taxon>Endopterygota</taxon>
        <taxon>Hymenoptera</taxon>
        <taxon>Apocrita</taxon>
        <taxon>Ichneumonoidea</taxon>
        <taxon>Braconidae</taxon>
        <taxon>Euphorinae</taxon>
        <taxon>Microctonus</taxon>
    </lineage>
</organism>
<protein>
    <recommendedName>
        <fullName evidence="2">26S proteasome non-ATPase regulatory subunit 5</fullName>
    </recommendedName>
</protein>
<dbReference type="InterPro" id="IPR011989">
    <property type="entry name" value="ARM-like"/>
</dbReference>
<comment type="caution">
    <text evidence="3">The sequence shown here is derived from an EMBL/GenBank/DDBJ whole genome shotgun (WGS) entry which is preliminary data.</text>
</comment>
<dbReference type="SUPFAM" id="SSF48371">
    <property type="entry name" value="ARM repeat"/>
    <property type="match status" value="1"/>
</dbReference>
<dbReference type="GO" id="GO:0005829">
    <property type="term" value="C:cytosol"/>
    <property type="evidence" value="ECO:0007669"/>
    <property type="project" value="TreeGrafter"/>
</dbReference>
<evidence type="ECO:0000256" key="1">
    <source>
        <dbReference type="ARBA" id="ARBA00006823"/>
    </source>
</evidence>
<dbReference type="AlphaFoldDB" id="A0AA39KZT6"/>
<accession>A0AA39KZT6</accession>
<dbReference type="EMBL" id="JAQQBR010000003">
    <property type="protein sequence ID" value="KAK0179697.1"/>
    <property type="molecule type" value="Genomic_DNA"/>
</dbReference>
<evidence type="ECO:0000313" key="3">
    <source>
        <dbReference type="EMBL" id="KAK0179697.1"/>
    </source>
</evidence>
<dbReference type="GO" id="GO:0043248">
    <property type="term" value="P:proteasome assembly"/>
    <property type="evidence" value="ECO:0007669"/>
    <property type="project" value="InterPro"/>
</dbReference>
<evidence type="ECO:0000313" key="4">
    <source>
        <dbReference type="Proteomes" id="UP001168972"/>
    </source>
</evidence>
<dbReference type="InterPro" id="IPR019538">
    <property type="entry name" value="PSMD5"/>
</dbReference>
<dbReference type="PANTHER" id="PTHR13554:SF10">
    <property type="entry name" value="26S PROTEASOME NON-ATPASE REGULATORY SUBUNIT 5"/>
    <property type="match status" value="1"/>
</dbReference>
<evidence type="ECO:0000256" key="2">
    <source>
        <dbReference type="ARBA" id="ARBA00014933"/>
    </source>
</evidence>
<dbReference type="Pfam" id="PF10508">
    <property type="entry name" value="Proteasom_PSMB"/>
    <property type="match status" value="1"/>
</dbReference>